<dbReference type="Proteomes" id="UP000528824">
    <property type="component" value="Unassembled WGS sequence"/>
</dbReference>
<organism evidence="1 2">
    <name type="scientific">Rhizobium lentis</name>
    <dbReference type="NCBI Taxonomy" id="1138194"/>
    <lineage>
        <taxon>Bacteria</taxon>
        <taxon>Pseudomonadati</taxon>
        <taxon>Pseudomonadota</taxon>
        <taxon>Alphaproteobacteria</taxon>
        <taxon>Hyphomicrobiales</taxon>
        <taxon>Rhizobiaceae</taxon>
        <taxon>Rhizobium/Agrobacterium group</taxon>
        <taxon>Rhizobium</taxon>
    </lineage>
</organism>
<protein>
    <submittedName>
        <fullName evidence="1">Uncharacterized protein</fullName>
    </submittedName>
</protein>
<evidence type="ECO:0000313" key="2">
    <source>
        <dbReference type="Proteomes" id="UP000528824"/>
    </source>
</evidence>
<dbReference type="EMBL" id="JACHBC010000027">
    <property type="protein sequence ID" value="MBB5564651.1"/>
    <property type="molecule type" value="Genomic_DNA"/>
</dbReference>
<keyword evidence="2" id="KW-1185">Reference proteome</keyword>
<accession>A0A7W8XKR9</accession>
<dbReference type="AlphaFoldDB" id="A0A7W8XKR9"/>
<evidence type="ECO:0000313" key="1">
    <source>
        <dbReference type="EMBL" id="MBB5564651.1"/>
    </source>
</evidence>
<reference evidence="1 2" key="1">
    <citation type="submission" date="2020-08" db="EMBL/GenBank/DDBJ databases">
        <title>Genomic Encyclopedia of Type Strains, Phase IV (KMG-V): Genome sequencing to study the core and pangenomes of soil and plant-associated prokaryotes.</title>
        <authorList>
            <person name="Whitman W."/>
        </authorList>
    </citation>
    <scope>NUCLEOTIDE SEQUENCE [LARGE SCALE GENOMIC DNA]</scope>
    <source>
        <strain evidence="1 2">SEMIA 4034</strain>
    </source>
</reference>
<sequence>MFGVRTGHKKSLGLSTIEGNFDGSVAKRDHGHHTLSCLRFAMYGKGIGSDRDLLKIARANWPSTVGLL</sequence>
<name>A0A7W8XKR9_9HYPH</name>
<gene>
    <name evidence="1" type="ORF">GGI59_006360</name>
</gene>
<comment type="caution">
    <text evidence="1">The sequence shown here is derived from an EMBL/GenBank/DDBJ whole genome shotgun (WGS) entry which is preliminary data.</text>
</comment>
<proteinExistence type="predicted"/>